<gene>
    <name evidence="1" type="ORF">METZ01_LOCUS23055</name>
</gene>
<accession>A0A381PT32</accession>
<dbReference type="EMBL" id="UINC01001083">
    <property type="protein sequence ID" value="SUZ70201.1"/>
    <property type="molecule type" value="Genomic_DNA"/>
</dbReference>
<evidence type="ECO:0008006" key="2">
    <source>
        <dbReference type="Google" id="ProtNLM"/>
    </source>
</evidence>
<name>A0A381PT32_9ZZZZ</name>
<dbReference type="AlphaFoldDB" id="A0A381PT32"/>
<evidence type="ECO:0000313" key="1">
    <source>
        <dbReference type="EMBL" id="SUZ70201.1"/>
    </source>
</evidence>
<sequence>MKIKYFLAILLSIAIFTSCTKNSEKIYQNNVFDKTVENYLFIELSMGLHDKNHVDAYFGPESIQALAKRDKIPLEAIMSNIHAIREQLDSLLNYFEKDLIIRKRIIGLFLRIRALETRIKLFQGYSIPFDEESKLLFGVQAPKYDSTYFENILNQIDALVPGEGNLSERVNNFRHQFIVPPELLPEVFKAAINECRRRTLEHIDLPRNESFVIEYVKNKPWSGYNWYQGDAKSLIQINTDLPISIDRAIDLGCHEGYPGHHTYNVLKEKNLVKKLHWTEFSLYPLFGHQSLIAEGSANFGIDLAFSKNNRISFEQQTLFPLAELDSAQAGQYYNLLELMSELNYAGNEAARSYLNGEKTREEAVSWLIKYSLSSQESAEKRVDFFDTYRSYVINYNLGKDLVKNYIETGMSDQNSKWEKFIDMLSTQILPADLL</sequence>
<organism evidence="1">
    <name type="scientific">marine metagenome</name>
    <dbReference type="NCBI Taxonomy" id="408172"/>
    <lineage>
        <taxon>unclassified sequences</taxon>
        <taxon>metagenomes</taxon>
        <taxon>ecological metagenomes</taxon>
    </lineage>
</organism>
<proteinExistence type="predicted"/>
<reference evidence="1" key="1">
    <citation type="submission" date="2018-05" db="EMBL/GenBank/DDBJ databases">
        <authorList>
            <person name="Lanie J.A."/>
            <person name="Ng W.-L."/>
            <person name="Kazmierczak K.M."/>
            <person name="Andrzejewski T.M."/>
            <person name="Davidsen T.M."/>
            <person name="Wayne K.J."/>
            <person name="Tettelin H."/>
            <person name="Glass J.I."/>
            <person name="Rusch D."/>
            <person name="Podicherti R."/>
            <person name="Tsui H.-C.T."/>
            <person name="Winkler M.E."/>
        </authorList>
    </citation>
    <scope>NUCLEOTIDE SEQUENCE</scope>
</reference>
<protein>
    <recommendedName>
        <fullName evidence="2">DUF885 domain-containing protein</fullName>
    </recommendedName>
</protein>
<dbReference type="PROSITE" id="PS51257">
    <property type="entry name" value="PROKAR_LIPOPROTEIN"/>
    <property type="match status" value="1"/>
</dbReference>